<feature type="transmembrane region" description="Helical" evidence="2">
    <location>
        <begin position="89"/>
        <end position="112"/>
    </location>
</feature>
<feature type="transmembrane region" description="Helical" evidence="2">
    <location>
        <begin position="124"/>
        <end position="144"/>
    </location>
</feature>
<evidence type="ECO:0000256" key="2">
    <source>
        <dbReference type="SAM" id="Phobius"/>
    </source>
</evidence>
<comment type="caution">
    <text evidence="3">The sequence shown here is derived from an EMBL/GenBank/DDBJ whole genome shotgun (WGS) entry which is preliminary data.</text>
</comment>
<dbReference type="EMBL" id="QXJM01000048">
    <property type="protein sequence ID" value="RIE00746.1"/>
    <property type="molecule type" value="Genomic_DNA"/>
</dbReference>
<evidence type="ECO:0000313" key="3">
    <source>
        <dbReference type="EMBL" id="RIE00746.1"/>
    </source>
</evidence>
<proteinExistence type="predicted"/>
<evidence type="ECO:0000313" key="4">
    <source>
        <dbReference type="Proteomes" id="UP000266340"/>
    </source>
</evidence>
<reference evidence="3 4" key="1">
    <citation type="submission" date="2018-09" db="EMBL/GenBank/DDBJ databases">
        <title>Cohnella cavernae sp. nov., isolated from a karst cave.</title>
        <authorList>
            <person name="Zhu H."/>
        </authorList>
    </citation>
    <scope>NUCLEOTIDE SEQUENCE [LARGE SCALE GENOMIC DNA]</scope>
    <source>
        <strain evidence="3 4">K2E09-144</strain>
    </source>
</reference>
<evidence type="ECO:0008006" key="5">
    <source>
        <dbReference type="Google" id="ProtNLM"/>
    </source>
</evidence>
<keyword evidence="4" id="KW-1185">Reference proteome</keyword>
<evidence type="ECO:0000256" key="1">
    <source>
        <dbReference type="SAM" id="MobiDB-lite"/>
    </source>
</evidence>
<gene>
    <name evidence="3" type="ORF">D3H35_26490</name>
</gene>
<keyword evidence="2" id="KW-1133">Transmembrane helix</keyword>
<dbReference type="Proteomes" id="UP000266340">
    <property type="component" value="Unassembled WGS sequence"/>
</dbReference>
<organism evidence="3 4">
    <name type="scientific">Cohnella faecalis</name>
    <dbReference type="NCBI Taxonomy" id="2315694"/>
    <lineage>
        <taxon>Bacteria</taxon>
        <taxon>Bacillati</taxon>
        <taxon>Bacillota</taxon>
        <taxon>Bacilli</taxon>
        <taxon>Bacillales</taxon>
        <taxon>Paenibacillaceae</taxon>
        <taxon>Cohnella</taxon>
    </lineage>
</organism>
<dbReference type="Pfam" id="PF11085">
    <property type="entry name" value="YqhR"/>
    <property type="match status" value="1"/>
</dbReference>
<feature type="compositionally biased region" description="Polar residues" evidence="1">
    <location>
        <begin position="11"/>
        <end position="26"/>
    </location>
</feature>
<sequence>MPQGRKGNANGRASSTQGGHAQLSKNTASEGEKAIEHFTNPILFSLKVGLFAGIVWGVVRWLETGMNFTQVHQAFLVDPFVKRSMLGSFGWQAIGFAAFIVMSMIAAMFYLIVLGKLRGPWPGIAFGVVWWALLFLGAGPLVGAVPPLKTISWTSYITDFCLFLLWGLFIGYSIAFEFHDEMHRERGGGGSSGSRKPAHG</sequence>
<dbReference type="AlphaFoldDB" id="A0A398CC60"/>
<keyword evidence="2" id="KW-0472">Membrane</keyword>
<accession>A0A398CC60</accession>
<dbReference type="InterPro" id="IPR024563">
    <property type="entry name" value="YqhR"/>
</dbReference>
<feature type="transmembrane region" description="Helical" evidence="2">
    <location>
        <begin position="156"/>
        <end position="176"/>
    </location>
</feature>
<name>A0A398CC60_9BACL</name>
<feature type="region of interest" description="Disordered" evidence="1">
    <location>
        <begin position="1"/>
        <end position="26"/>
    </location>
</feature>
<feature type="transmembrane region" description="Helical" evidence="2">
    <location>
        <begin position="42"/>
        <end position="62"/>
    </location>
</feature>
<keyword evidence="2" id="KW-0812">Transmembrane</keyword>
<protein>
    <recommendedName>
        <fullName evidence="5">DUF1440 domain-containing protein</fullName>
    </recommendedName>
</protein>